<feature type="transmembrane region" description="Helical" evidence="1">
    <location>
        <begin position="27"/>
        <end position="47"/>
    </location>
</feature>
<evidence type="ECO:0000313" key="5">
    <source>
        <dbReference type="Proteomes" id="UP000094869"/>
    </source>
</evidence>
<organism evidence="2 4">
    <name type="scientific">Eisenbergiella tayi</name>
    <dbReference type="NCBI Taxonomy" id="1432052"/>
    <lineage>
        <taxon>Bacteria</taxon>
        <taxon>Bacillati</taxon>
        <taxon>Bacillota</taxon>
        <taxon>Clostridia</taxon>
        <taxon>Lachnospirales</taxon>
        <taxon>Lachnospiraceae</taxon>
        <taxon>Eisenbergiella</taxon>
    </lineage>
</organism>
<keyword evidence="1" id="KW-0812">Transmembrane</keyword>
<keyword evidence="1" id="KW-0472">Membrane</keyword>
<comment type="caution">
    <text evidence="2">The sequence shown here is derived from an EMBL/GenBank/DDBJ whole genome shotgun (WGS) entry which is preliminary data.</text>
</comment>
<accession>A0A1E3UGA1</accession>
<reference evidence="2 4" key="2">
    <citation type="submission" date="2016-08" db="EMBL/GenBank/DDBJ databases">
        <authorList>
            <person name="Seilhamer J.J."/>
        </authorList>
    </citation>
    <scope>NUCLEOTIDE SEQUENCE [LARGE SCALE GENOMIC DNA]</scope>
    <source>
        <strain evidence="2 4">NML150140-1</strain>
    </source>
</reference>
<dbReference type="EMBL" id="MEHA01000015">
    <property type="protein sequence ID" value="ODR48865.1"/>
    <property type="molecule type" value="Genomic_DNA"/>
</dbReference>
<dbReference type="AlphaFoldDB" id="A0A1E3UGA1"/>
<gene>
    <name evidence="2" type="ORF">BEI59_19145</name>
    <name evidence="3" type="ORF">BEI63_04270</name>
</gene>
<dbReference type="Proteomes" id="UP000094869">
    <property type="component" value="Unassembled WGS sequence"/>
</dbReference>
<dbReference type="Proteomes" id="UP000094271">
    <property type="component" value="Unassembled WGS sequence"/>
</dbReference>
<keyword evidence="5" id="KW-1185">Reference proteome</keyword>
<dbReference type="EMBL" id="MEHD01000011">
    <property type="protein sequence ID" value="ODR60404.1"/>
    <property type="molecule type" value="Genomic_DNA"/>
</dbReference>
<evidence type="ECO:0000313" key="2">
    <source>
        <dbReference type="EMBL" id="ODR48865.1"/>
    </source>
</evidence>
<protein>
    <submittedName>
        <fullName evidence="2">Uncharacterized protein</fullName>
    </submittedName>
</protein>
<evidence type="ECO:0000313" key="3">
    <source>
        <dbReference type="EMBL" id="ODR60404.1"/>
    </source>
</evidence>
<evidence type="ECO:0000256" key="1">
    <source>
        <dbReference type="SAM" id="Phobius"/>
    </source>
</evidence>
<keyword evidence="1" id="KW-1133">Transmembrane helix</keyword>
<reference evidence="3 5" key="1">
    <citation type="submission" date="2016-08" db="EMBL/GenBank/DDBJ databases">
        <title>Characterization of Isolates of Eisenbergiella tayi Derived from Blood Cultures, Using Whole Genome Sequencing.</title>
        <authorList>
            <person name="Bernier A.-M."/>
            <person name="Burdz T."/>
            <person name="Wiebe D."/>
            <person name="Bernard K."/>
        </authorList>
    </citation>
    <scope>NUCLEOTIDE SEQUENCE [LARGE SCALE GENOMIC DNA]</scope>
    <source>
        <strain evidence="3 5">NML120146</strain>
    </source>
</reference>
<name>A0A1E3UGA1_9FIRM</name>
<sequence>MLLSFSDVYAADDVHYLKQLKNRNYQFLSYGIMIAIIGWVFNTQFQIKNDIRNHGRYRITIYSNTGKISYTDGEIQRLIIMEKFRNLSYDEENRGSTMEAIHRQPQKKMEAAYESAENIYTYSGGSTDGCVWPVLFPEKETSI</sequence>
<evidence type="ECO:0000313" key="4">
    <source>
        <dbReference type="Proteomes" id="UP000094271"/>
    </source>
</evidence>
<proteinExistence type="predicted"/>